<dbReference type="Gene3D" id="3.40.190.10">
    <property type="entry name" value="Periplasmic binding protein-like II"/>
    <property type="match status" value="2"/>
</dbReference>
<dbReference type="InterPro" id="IPR036388">
    <property type="entry name" value="WH-like_DNA-bd_sf"/>
</dbReference>
<dbReference type="Pfam" id="PF00126">
    <property type="entry name" value="HTH_1"/>
    <property type="match status" value="1"/>
</dbReference>
<evidence type="ECO:0000259" key="6">
    <source>
        <dbReference type="PROSITE" id="PS50931"/>
    </source>
</evidence>
<dbReference type="PRINTS" id="PR00039">
    <property type="entry name" value="HTHLYSR"/>
</dbReference>
<dbReference type="InterPro" id="IPR000847">
    <property type="entry name" value="LysR_HTH_N"/>
</dbReference>
<organism evidence="7 8">
    <name type="scientific">Aliiruegeria lutimaris</name>
    <dbReference type="NCBI Taxonomy" id="571298"/>
    <lineage>
        <taxon>Bacteria</taxon>
        <taxon>Pseudomonadati</taxon>
        <taxon>Pseudomonadota</taxon>
        <taxon>Alphaproteobacteria</taxon>
        <taxon>Rhodobacterales</taxon>
        <taxon>Roseobacteraceae</taxon>
        <taxon>Aliiruegeria</taxon>
    </lineage>
</organism>
<dbReference type="InterPro" id="IPR050389">
    <property type="entry name" value="LysR-type_TF"/>
</dbReference>
<dbReference type="GO" id="GO:0003700">
    <property type="term" value="F:DNA-binding transcription factor activity"/>
    <property type="evidence" value="ECO:0007669"/>
    <property type="project" value="InterPro"/>
</dbReference>
<sequence>MPFELPNLDFAALRTLRLVHALGSFSRAAETLGLAQSTVSYTLARLREAFDDPLFVRQGQGIVPTTRCSEIVAQAGELLDRFEELAAPRDFEPAVASLEIGISCNYYERVTILPQIVRVLRCEAPGIRLKVISSTVQGKGQLTRSQSDILLGAVQIQEAGYFRRSLFKEDYVCIMDPQNPLAQVPLDLESFVRAPQVIVNYGDGYRARFLVAMETAGYRPNTAMEVPSPASMDRILLGTDLIATVPRRIAQTFRGEVASVACPVSAEIPIDMFWTARTHSSAPHVWLRSLIATVSGREAESLQDARSSETEDTHAFPDQSF</sequence>
<evidence type="ECO:0000313" key="7">
    <source>
        <dbReference type="EMBL" id="SDL53032.1"/>
    </source>
</evidence>
<feature type="region of interest" description="Disordered" evidence="5">
    <location>
        <begin position="301"/>
        <end position="321"/>
    </location>
</feature>
<dbReference type="GO" id="GO:0003677">
    <property type="term" value="F:DNA binding"/>
    <property type="evidence" value="ECO:0007669"/>
    <property type="project" value="UniProtKB-KW"/>
</dbReference>
<dbReference type="EMBL" id="FNEK01000091">
    <property type="protein sequence ID" value="SDL53032.1"/>
    <property type="molecule type" value="Genomic_DNA"/>
</dbReference>
<keyword evidence="2" id="KW-0805">Transcription regulation</keyword>
<evidence type="ECO:0000313" key="8">
    <source>
        <dbReference type="Proteomes" id="UP000199382"/>
    </source>
</evidence>
<dbReference type="InterPro" id="IPR036390">
    <property type="entry name" value="WH_DNA-bd_sf"/>
</dbReference>
<dbReference type="Gene3D" id="1.10.10.10">
    <property type="entry name" value="Winged helix-like DNA-binding domain superfamily/Winged helix DNA-binding domain"/>
    <property type="match status" value="1"/>
</dbReference>
<keyword evidence="3 7" id="KW-0238">DNA-binding</keyword>
<dbReference type="PANTHER" id="PTHR30118:SF15">
    <property type="entry name" value="TRANSCRIPTIONAL REGULATORY PROTEIN"/>
    <property type="match status" value="1"/>
</dbReference>
<accession>A0A1G9KTK9</accession>
<feature type="compositionally biased region" description="Basic and acidic residues" evidence="5">
    <location>
        <begin position="306"/>
        <end position="315"/>
    </location>
</feature>
<dbReference type="PANTHER" id="PTHR30118">
    <property type="entry name" value="HTH-TYPE TRANSCRIPTIONAL REGULATOR LEUO-RELATED"/>
    <property type="match status" value="1"/>
</dbReference>
<evidence type="ECO:0000256" key="1">
    <source>
        <dbReference type="ARBA" id="ARBA00009437"/>
    </source>
</evidence>
<keyword evidence="4" id="KW-0804">Transcription</keyword>
<keyword evidence="8" id="KW-1185">Reference proteome</keyword>
<comment type="similarity">
    <text evidence="1">Belongs to the LysR transcriptional regulatory family.</text>
</comment>
<dbReference type="InterPro" id="IPR037402">
    <property type="entry name" value="YidZ_PBP2"/>
</dbReference>
<dbReference type="Pfam" id="PF03466">
    <property type="entry name" value="LysR_substrate"/>
    <property type="match status" value="1"/>
</dbReference>
<protein>
    <submittedName>
        <fullName evidence="7">DNA-binding transcriptional regulator, LysR family</fullName>
    </submittedName>
</protein>
<dbReference type="CDD" id="cd08417">
    <property type="entry name" value="PBP2_Nitroaromatics_like"/>
    <property type="match status" value="1"/>
</dbReference>
<dbReference type="SUPFAM" id="SSF53850">
    <property type="entry name" value="Periplasmic binding protein-like II"/>
    <property type="match status" value="1"/>
</dbReference>
<evidence type="ECO:0000256" key="4">
    <source>
        <dbReference type="ARBA" id="ARBA00023163"/>
    </source>
</evidence>
<dbReference type="STRING" id="571298.SAMN04488026_109113"/>
<dbReference type="PROSITE" id="PS50931">
    <property type="entry name" value="HTH_LYSR"/>
    <property type="match status" value="1"/>
</dbReference>
<evidence type="ECO:0000256" key="3">
    <source>
        <dbReference type="ARBA" id="ARBA00023125"/>
    </source>
</evidence>
<dbReference type="Proteomes" id="UP000199382">
    <property type="component" value="Unassembled WGS sequence"/>
</dbReference>
<feature type="domain" description="HTH lysR-type" evidence="6">
    <location>
        <begin position="8"/>
        <end position="65"/>
    </location>
</feature>
<evidence type="ECO:0000256" key="2">
    <source>
        <dbReference type="ARBA" id="ARBA00023015"/>
    </source>
</evidence>
<name>A0A1G9KTK9_9RHOB</name>
<gene>
    <name evidence="7" type="ORF">SAMN04488026_109113</name>
</gene>
<dbReference type="AlphaFoldDB" id="A0A1G9KTK9"/>
<dbReference type="RefSeq" id="WP_093163811.1">
    <property type="nucleotide sequence ID" value="NZ_FNEK01000091.1"/>
</dbReference>
<dbReference type="OrthoDB" id="9774011at2"/>
<proteinExistence type="inferred from homology"/>
<dbReference type="InterPro" id="IPR005119">
    <property type="entry name" value="LysR_subst-bd"/>
</dbReference>
<reference evidence="7 8" key="1">
    <citation type="submission" date="2016-10" db="EMBL/GenBank/DDBJ databases">
        <authorList>
            <person name="de Groot N.N."/>
        </authorList>
    </citation>
    <scope>NUCLEOTIDE SEQUENCE [LARGE SCALE GENOMIC DNA]</scope>
    <source>
        <strain evidence="7 8">DSM 25294</strain>
    </source>
</reference>
<dbReference type="SUPFAM" id="SSF46785">
    <property type="entry name" value="Winged helix' DNA-binding domain"/>
    <property type="match status" value="1"/>
</dbReference>
<evidence type="ECO:0000256" key="5">
    <source>
        <dbReference type="SAM" id="MobiDB-lite"/>
    </source>
</evidence>